<gene>
    <name evidence="2" type="primary">32</name>
    <name evidence="2" type="ORF">LOLLY9_32</name>
</gene>
<accession>A0A0K2FNH8</accession>
<dbReference type="KEGG" id="vg:26629393"/>
<dbReference type="OrthoDB" id="20148at10239"/>
<keyword evidence="3" id="KW-1185">Reference proteome</keyword>
<dbReference type="RefSeq" id="YP_009202419.1">
    <property type="nucleotide sequence ID" value="NC_028843.1"/>
</dbReference>
<proteinExistence type="predicted"/>
<organism evidence="2 3">
    <name type="scientific">Mycobacterium phage Lolly9</name>
    <dbReference type="NCBI Taxonomy" id="1698711"/>
    <lineage>
        <taxon>Viruses</taxon>
        <taxon>Duplodnaviria</taxon>
        <taxon>Heunggongvirae</taxon>
        <taxon>Uroviricota</taxon>
        <taxon>Caudoviricetes</taxon>
        <taxon>Vilmaviridae</taxon>
        <taxon>Lclasvirinae</taxon>
        <taxon>Lumosvirus</taxon>
        <taxon>Lumosvirus lolly9</taxon>
    </lineage>
</organism>
<reference evidence="2 3" key="1">
    <citation type="submission" date="2015-07" db="EMBL/GenBank/DDBJ databases">
        <authorList>
            <person name="Ntshalintshall L."/>
            <person name="Reedoy K."/>
            <person name="Ramruthan J."/>
            <person name="Borthwick M."/>
            <person name="Moodley O.R."/>
            <person name="Larsen M.H."/>
            <person name="Russell D.H."/>
            <person name="Bowman C.A."/>
            <person name="Pope W.A."/>
            <person name="Mavrich T.H."/>
            <person name="Guerrero C.N."/>
            <person name="Jacobs-Sera D.A."/>
            <person name="Hendrix R.W."/>
            <person name="Hatfull G.F."/>
        </authorList>
    </citation>
    <scope>NUCLEOTIDE SEQUENCE [LARGE SCALE GENOMIC DNA]</scope>
</reference>
<feature type="transmembrane region" description="Helical" evidence="1">
    <location>
        <begin position="6"/>
        <end position="33"/>
    </location>
</feature>
<keyword evidence="1" id="KW-0472">Membrane</keyword>
<keyword evidence="1" id="KW-0812">Transmembrane</keyword>
<evidence type="ECO:0000313" key="2">
    <source>
        <dbReference type="EMBL" id="ALA48450.1"/>
    </source>
</evidence>
<dbReference type="EMBL" id="KT281791">
    <property type="protein sequence ID" value="ALA48450.1"/>
    <property type="molecule type" value="Genomic_DNA"/>
</dbReference>
<sequence length="91" mass="10551">MGELFVWLVVGAVLFAVVSAIWKWVLLGLALYLSYKVAKRILAYVLRRLDAHRKLQRDLVHRAYEQDSALLRGDELTGYYGEYPPVTWPEN</sequence>
<protein>
    <submittedName>
        <fullName evidence="2">Uncharacterized protein</fullName>
    </submittedName>
</protein>
<name>A0A0K2FNH8_9CAUD</name>
<keyword evidence="1" id="KW-1133">Transmembrane helix</keyword>
<evidence type="ECO:0000256" key="1">
    <source>
        <dbReference type="SAM" id="Phobius"/>
    </source>
</evidence>
<dbReference type="GeneID" id="26629393"/>
<evidence type="ECO:0000313" key="3">
    <source>
        <dbReference type="Proteomes" id="UP000201083"/>
    </source>
</evidence>
<dbReference type="Proteomes" id="UP000201083">
    <property type="component" value="Segment"/>
</dbReference>